<dbReference type="InterPro" id="IPR000058">
    <property type="entry name" value="Znf_AN1"/>
</dbReference>
<evidence type="ECO:0000256" key="2">
    <source>
        <dbReference type="ARBA" id="ARBA00022771"/>
    </source>
</evidence>
<proteinExistence type="predicted"/>
<dbReference type="AlphaFoldDB" id="A0A8C5GNR7"/>
<dbReference type="GeneID" id="114460344"/>
<keyword evidence="8" id="KW-1185">Reference proteome</keyword>
<dbReference type="PROSITE" id="PS51039">
    <property type="entry name" value="ZF_AN1"/>
    <property type="match status" value="1"/>
</dbReference>
<dbReference type="InterPro" id="IPR035896">
    <property type="entry name" value="AN1-like_Znf"/>
</dbReference>
<dbReference type="Proteomes" id="UP000694680">
    <property type="component" value="Chromosome 3"/>
</dbReference>
<dbReference type="OrthoDB" id="428577at2759"/>
<dbReference type="SMART" id="SM00154">
    <property type="entry name" value="ZnF_AN1"/>
    <property type="match status" value="1"/>
</dbReference>
<dbReference type="PROSITE" id="PS51036">
    <property type="entry name" value="ZF_A20"/>
    <property type="match status" value="1"/>
</dbReference>
<dbReference type="RefSeq" id="XP_028298081.1">
    <property type="nucleotide sequence ID" value="XM_028442280.1"/>
</dbReference>
<dbReference type="SMART" id="SM00259">
    <property type="entry name" value="ZnF_A20"/>
    <property type="match status" value="1"/>
</dbReference>
<feature type="domain" description="AN1-type" evidence="6">
    <location>
        <begin position="54"/>
        <end position="100"/>
    </location>
</feature>
<dbReference type="Gene3D" id="4.10.1110.10">
    <property type="entry name" value="AN1-like Zinc finger"/>
    <property type="match status" value="1"/>
</dbReference>
<dbReference type="GO" id="GO:0003677">
    <property type="term" value="F:DNA binding"/>
    <property type="evidence" value="ECO:0007669"/>
    <property type="project" value="InterPro"/>
</dbReference>
<feature type="domain" description="A20-type" evidence="5">
    <location>
        <begin position="3"/>
        <end position="37"/>
    </location>
</feature>
<dbReference type="Ensembl" id="ENSGWIT00000035646.1">
    <property type="protein sequence ID" value="ENSGWIP00000032754.1"/>
    <property type="gene ID" value="ENSGWIG00000016850.1"/>
</dbReference>
<evidence type="ECO:0000313" key="7">
    <source>
        <dbReference type="Ensembl" id="ENSGWIP00000032754.1"/>
    </source>
</evidence>
<keyword evidence="2 4" id="KW-0863">Zinc-finger</keyword>
<dbReference type="SUPFAM" id="SSF118310">
    <property type="entry name" value="AN1-like Zinc finger"/>
    <property type="match status" value="1"/>
</dbReference>
<dbReference type="SUPFAM" id="SSF57716">
    <property type="entry name" value="Glucocorticoid receptor-like (DNA-binding domain)"/>
    <property type="match status" value="1"/>
</dbReference>
<dbReference type="PANTHER" id="PTHR10634">
    <property type="entry name" value="AN1-TYPE ZINC FINGER PROTEIN"/>
    <property type="match status" value="1"/>
</dbReference>
<evidence type="ECO:0000313" key="8">
    <source>
        <dbReference type="Proteomes" id="UP000694680"/>
    </source>
</evidence>
<evidence type="ECO:0000256" key="4">
    <source>
        <dbReference type="PROSITE-ProRule" id="PRU00449"/>
    </source>
</evidence>
<name>A0A8C5GNR7_GOUWI</name>
<dbReference type="InterPro" id="IPR002653">
    <property type="entry name" value="Znf_A20"/>
</dbReference>
<gene>
    <name evidence="7" type="primary">zfand6</name>
</gene>
<dbReference type="Gene3D" id="1.20.5.4770">
    <property type="match status" value="1"/>
</dbReference>
<dbReference type="RefSeq" id="XP_028298076.1">
    <property type="nucleotide sequence ID" value="XM_028442275.1"/>
</dbReference>
<reference evidence="7" key="2">
    <citation type="submission" date="2025-08" db="UniProtKB">
        <authorList>
            <consortium name="Ensembl"/>
        </authorList>
    </citation>
    <scope>IDENTIFICATION</scope>
</reference>
<protein>
    <submittedName>
        <fullName evidence="7">AN1-type zinc finger protein 5-like</fullName>
    </submittedName>
</protein>
<evidence type="ECO:0000259" key="6">
    <source>
        <dbReference type="PROSITE" id="PS51039"/>
    </source>
</evidence>
<reference evidence="7" key="3">
    <citation type="submission" date="2025-09" db="UniProtKB">
        <authorList>
            <consortium name="Ensembl"/>
        </authorList>
    </citation>
    <scope>IDENTIFICATION</scope>
</reference>
<dbReference type="GO" id="GO:0008270">
    <property type="term" value="F:zinc ion binding"/>
    <property type="evidence" value="ECO:0007669"/>
    <property type="project" value="UniProtKB-KW"/>
</dbReference>
<dbReference type="PANTHER" id="PTHR10634:SF149">
    <property type="entry name" value="AN1-TYPE DOMAIN-CONTAINING PROTEIN-RELATED"/>
    <property type="match status" value="1"/>
</dbReference>
<organism evidence="7 8">
    <name type="scientific">Gouania willdenowi</name>
    <name type="common">Blunt-snouted clingfish</name>
    <name type="synonym">Lepadogaster willdenowi</name>
    <dbReference type="NCBI Taxonomy" id="441366"/>
    <lineage>
        <taxon>Eukaryota</taxon>
        <taxon>Metazoa</taxon>
        <taxon>Chordata</taxon>
        <taxon>Craniata</taxon>
        <taxon>Vertebrata</taxon>
        <taxon>Euteleostomi</taxon>
        <taxon>Actinopterygii</taxon>
        <taxon>Neopterygii</taxon>
        <taxon>Teleostei</taxon>
        <taxon>Neoteleostei</taxon>
        <taxon>Acanthomorphata</taxon>
        <taxon>Ovalentaria</taxon>
        <taxon>Blenniimorphae</taxon>
        <taxon>Blenniiformes</taxon>
        <taxon>Gobiesocoidei</taxon>
        <taxon>Gobiesocidae</taxon>
        <taxon>Gobiesocinae</taxon>
        <taxon>Gouania</taxon>
    </lineage>
</organism>
<dbReference type="Pfam" id="PF01428">
    <property type="entry name" value="zf-AN1"/>
    <property type="match status" value="1"/>
</dbReference>
<sequence>MTWETNQRCSTGCGFYGNSKTEGMCSVCYKNFLQRQISAGQVNSSAEPEVVVDQAKRTRCFYCHKKIGHIGFDCRCGNLFCGKHRCAEVHNCTFDYKADAAEKMKNENPVVAPEKIHKI</sequence>
<keyword evidence="1" id="KW-0479">Metal-binding</keyword>
<keyword evidence="3" id="KW-0862">Zinc</keyword>
<dbReference type="CTD" id="54469"/>
<reference evidence="7" key="1">
    <citation type="submission" date="2020-06" db="EMBL/GenBank/DDBJ databases">
        <authorList>
            <consortium name="Wellcome Sanger Institute Data Sharing"/>
        </authorList>
    </citation>
    <scope>NUCLEOTIDE SEQUENCE [LARGE SCALE GENOMIC DNA]</scope>
</reference>
<evidence type="ECO:0000256" key="3">
    <source>
        <dbReference type="ARBA" id="ARBA00022833"/>
    </source>
</evidence>
<evidence type="ECO:0000256" key="1">
    <source>
        <dbReference type="ARBA" id="ARBA00022723"/>
    </source>
</evidence>
<evidence type="ECO:0000259" key="5">
    <source>
        <dbReference type="PROSITE" id="PS51036"/>
    </source>
</evidence>
<accession>A0A8C5GNR7</accession>
<dbReference type="Pfam" id="PF01754">
    <property type="entry name" value="zf-A20"/>
    <property type="match status" value="1"/>
</dbReference>
<dbReference type="InterPro" id="IPR050652">
    <property type="entry name" value="AN1_A20_ZnFinger"/>
</dbReference>